<name>A0ABN1B7W1_9BURK</name>
<dbReference type="Gene3D" id="1.25.40.20">
    <property type="entry name" value="Ankyrin repeat-containing domain"/>
    <property type="match status" value="1"/>
</dbReference>
<protein>
    <submittedName>
        <fullName evidence="5">Ankyrin repeat domain-containing protein</fullName>
    </submittedName>
</protein>
<dbReference type="SMART" id="SM00248">
    <property type="entry name" value="ANK"/>
    <property type="match status" value="4"/>
</dbReference>
<dbReference type="PROSITE" id="PS50297">
    <property type="entry name" value="ANK_REP_REGION"/>
    <property type="match status" value="2"/>
</dbReference>
<feature type="signal peptide" evidence="4">
    <location>
        <begin position="1"/>
        <end position="27"/>
    </location>
</feature>
<dbReference type="PROSITE" id="PS50088">
    <property type="entry name" value="ANK_REPEAT"/>
    <property type="match status" value="2"/>
</dbReference>
<dbReference type="RefSeq" id="WP_176400793.1">
    <property type="nucleotide sequence ID" value="NZ_BAAAEN010000001.1"/>
</dbReference>
<evidence type="ECO:0000256" key="1">
    <source>
        <dbReference type="ARBA" id="ARBA00022737"/>
    </source>
</evidence>
<keyword evidence="1" id="KW-0677">Repeat</keyword>
<evidence type="ECO:0000256" key="2">
    <source>
        <dbReference type="ARBA" id="ARBA00023043"/>
    </source>
</evidence>
<dbReference type="InterPro" id="IPR036770">
    <property type="entry name" value="Ankyrin_rpt-contain_sf"/>
</dbReference>
<dbReference type="EMBL" id="BAAAEN010000001">
    <property type="protein sequence ID" value="GAA0492022.1"/>
    <property type="molecule type" value="Genomic_DNA"/>
</dbReference>
<feature type="chain" id="PRO_5047319272" evidence="4">
    <location>
        <begin position="28"/>
        <end position="228"/>
    </location>
</feature>
<evidence type="ECO:0000256" key="3">
    <source>
        <dbReference type="PROSITE-ProRule" id="PRU00023"/>
    </source>
</evidence>
<organism evidence="5 6">
    <name type="scientific">Pigmentiphaga daeguensis</name>
    <dbReference type="NCBI Taxonomy" id="414049"/>
    <lineage>
        <taxon>Bacteria</taxon>
        <taxon>Pseudomonadati</taxon>
        <taxon>Pseudomonadota</taxon>
        <taxon>Betaproteobacteria</taxon>
        <taxon>Burkholderiales</taxon>
        <taxon>Alcaligenaceae</taxon>
        <taxon>Pigmentiphaga</taxon>
    </lineage>
</organism>
<feature type="repeat" description="ANK" evidence="3">
    <location>
        <begin position="125"/>
        <end position="157"/>
    </location>
</feature>
<evidence type="ECO:0000256" key="4">
    <source>
        <dbReference type="SAM" id="SignalP"/>
    </source>
</evidence>
<keyword evidence="2 3" id="KW-0040">ANK repeat</keyword>
<sequence length="228" mass="25811">MFGSWARRGWGFLLLWCWLTAFSAAQAGAEEDFWIAIRNDRASTVKTLLARGMDPNMPNAASNTPLLEAIKEEAWGVYDVLLADKRIDVNRQNRLRETPLMYLAIRGEAARMEKLIERGAEVNQEGWTALHYAASKGNDDAVRVLLEHYAYIDAESPGKMTPLMMAMRYDHTSTVKLLLDEGADGYVRNAEGKNAVDVGRDAGNTILANNLVERLNQDRQRRQQQQRR</sequence>
<dbReference type="SUPFAM" id="SSF48403">
    <property type="entry name" value="Ankyrin repeat"/>
    <property type="match status" value="1"/>
</dbReference>
<proteinExistence type="predicted"/>
<evidence type="ECO:0000313" key="5">
    <source>
        <dbReference type="EMBL" id="GAA0492022.1"/>
    </source>
</evidence>
<accession>A0ABN1B7W1</accession>
<dbReference type="Pfam" id="PF12796">
    <property type="entry name" value="Ank_2"/>
    <property type="match status" value="1"/>
</dbReference>
<gene>
    <name evidence="5" type="ORF">GCM10009097_04650</name>
</gene>
<evidence type="ECO:0000313" key="6">
    <source>
        <dbReference type="Proteomes" id="UP001501706"/>
    </source>
</evidence>
<dbReference type="Pfam" id="PF00023">
    <property type="entry name" value="Ank"/>
    <property type="match status" value="1"/>
</dbReference>
<feature type="repeat" description="ANK" evidence="3">
    <location>
        <begin position="158"/>
        <end position="190"/>
    </location>
</feature>
<keyword evidence="6" id="KW-1185">Reference proteome</keyword>
<dbReference type="Proteomes" id="UP001501706">
    <property type="component" value="Unassembled WGS sequence"/>
</dbReference>
<reference evidence="5 6" key="1">
    <citation type="journal article" date="2019" name="Int. J. Syst. Evol. Microbiol.">
        <title>The Global Catalogue of Microorganisms (GCM) 10K type strain sequencing project: providing services to taxonomists for standard genome sequencing and annotation.</title>
        <authorList>
            <consortium name="The Broad Institute Genomics Platform"/>
            <consortium name="The Broad Institute Genome Sequencing Center for Infectious Disease"/>
            <person name="Wu L."/>
            <person name="Ma J."/>
        </authorList>
    </citation>
    <scope>NUCLEOTIDE SEQUENCE [LARGE SCALE GENOMIC DNA]</scope>
    <source>
        <strain evidence="5 6">JCM 14330</strain>
    </source>
</reference>
<dbReference type="PRINTS" id="PR01415">
    <property type="entry name" value="ANKYRIN"/>
</dbReference>
<comment type="caution">
    <text evidence="5">The sequence shown here is derived from an EMBL/GenBank/DDBJ whole genome shotgun (WGS) entry which is preliminary data.</text>
</comment>
<dbReference type="InterPro" id="IPR002110">
    <property type="entry name" value="Ankyrin_rpt"/>
</dbReference>
<keyword evidence="4" id="KW-0732">Signal</keyword>
<dbReference type="PANTHER" id="PTHR24171">
    <property type="entry name" value="ANKYRIN REPEAT DOMAIN-CONTAINING PROTEIN 39-RELATED"/>
    <property type="match status" value="1"/>
</dbReference>
<dbReference type="PANTHER" id="PTHR24171:SF8">
    <property type="entry name" value="BRCA1-ASSOCIATED RING DOMAIN PROTEIN 1"/>
    <property type="match status" value="1"/>
</dbReference>